<keyword evidence="2" id="KW-0812">Transmembrane</keyword>
<gene>
    <name evidence="3" type="ORF">K460DRAFT_368828</name>
</gene>
<dbReference type="Pfam" id="PF08636">
    <property type="entry name" value="Pkr1"/>
    <property type="match status" value="1"/>
</dbReference>
<sequence>MASFFENLWLSIFTPGPTPTLLVATNASFAALQLLLFAMLLATYSIHFFILSFLCGGLWWSINWFAAEIRAAQAKEEEAKRIREARRGKEKGATGDDGEAMDTGDDTEVDTEVEQKYKQAPRPKHNTPRAPRPETQSTVFVERPSGSGRDGAPQASSAGVREPTATSTTGATTRLAPLDDALKKRKGLGDSTGDLSTDSEWEKLSEDSGDR</sequence>
<dbReference type="PANTHER" id="PTHR28251">
    <property type="entry name" value="V-TYPE ATPASE ASSEMBLY FACTOR PKR1"/>
    <property type="match status" value="1"/>
</dbReference>
<dbReference type="GeneID" id="63851102"/>
<dbReference type="EMBL" id="ML976617">
    <property type="protein sequence ID" value="KAF1843963.1"/>
    <property type="molecule type" value="Genomic_DNA"/>
</dbReference>
<feature type="transmembrane region" description="Helical" evidence="2">
    <location>
        <begin position="48"/>
        <end position="66"/>
    </location>
</feature>
<evidence type="ECO:0000256" key="2">
    <source>
        <dbReference type="SAM" id="Phobius"/>
    </source>
</evidence>
<keyword evidence="2" id="KW-1133">Transmembrane helix</keyword>
<dbReference type="OrthoDB" id="9626941at2759"/>
<feature type="compositionally biased region" description="Acidic residues" evidence="1">
    <location>
        <begin position="96"/>
        <end position="112"/>
    </location>
</feature>
<accession>A0A9P4GDL8</accession>
<dbReference type="RefSeq" id="XP_040786526.1">
    <property type="nucleotide sequence ID" value="XM_040933851.1"/>
</dbReference>
<reference evidence="3" key="1">
    <citation type="submission" date="2020-01" db="EMBL/GenBank/DDBJ databases">
        <authorList>
            <consortium name="DOE Joint Genome Institute"/>
            <person name="Haridas S."/>
            <person name="Albert R."/>
            <person name="Binder M."/>
            <person name="Bloem J."/>
            <person name="Labutti K."/>
            <person name="Salamov A."/>
            <person name="Andreopoulos B."/>
            <person name="Baker S.E."/>
            <person name="Barry K."/>
            <person name="Bills G."/>
            <person name="Bluhm B.H."/>
            <person name="Cannon C."/>
            <person name="Castanera R."/>
            <person name="Culley D.E."/>
            <person name="Daum C."/>
            <person name="Ezra D."/>
            <person name="Gonzalez J.B."/>
            <person name="Henrissat B."/>
            <person name="Kuo A."/>
            <person name="Liang C."/>
            <person name="Lipzen A."/>
            <person name="Lutzoni F."/>
            <person name="Magnuson J."/>
            <person name="Mondo S."/>
            <person name="Nolan M."/>
            <person name="Ohm R."/>
            <person name="Pangilinan J."/>
            <person name="Park H.-J."/>
            <person name="Ramirez L."/>
            <person name="Alfaro M."/>
            <person name="Sun H."/>
            <person name="Tritt A."/>
            <person name="Yoshinaga Y."/>
            <person name="Zwiers L.-H."/>
            <person name="Turgeon B.G."/>
            <person name="Goodwin S.B."/>
            <person name="Spatafora J.W."/>
            <person name="Crous P.W."/>
            <person name="Grigoriev I.V."/>
        </authorList>
    </citation>
    <scope>NUCLEOTIDE SEQUENCE</scope>
    <source>
        <strain evidence="3">CBS 394.84</strain>
    </source>
</reference>
<proteinExistence type="predicted"/>
<feature type="compositionally biased region" description="Low complexity" evidence="1">
    <location>
        <begin position="164"/>
        <end position="173"/>
    </location>
</feature>
<evidence type="ECO:0000313" key="3">
    <source>
        <dbReference type="EMBL" id="KAF1843963.1"/>
    </source>
</evidence>
<evidence type="ECO:0000313" key="4">
    <source>
        <dbReference type="Proteomes" id="UP000800039"/>
    </source>
</evidence>
<dbReference type="GO" id="GO:0005789">
    <property type="term" value="C:endoplasmic reticulum membrane"/>
    <property type="evidence" value="ECO:0007669"/>
    <property type="project" value="TreeGrafter"/>
</dbReference>
<dbReference type="AlphaFoldDB" id="A0A9P4GDL8"/>
<feature type="compositionally biased region" description="Basic and acidic residues" evidence="1">
    <location>
        <begin position="200"/>
        <end position="211"/>
    </location>
</feature>
<keyword evidence="2" id="KW-0472">Membrane</keyword>
<name>A0A9P4GDL8_9PLEO</name>
<protein>
    <submittedName>
        <fullName evidence="3">Pkr1-domain-containing protein</fullName>
    </submittedName>
</protein>
<feature type="compositionally biased region" description="Basic and acidic residues" evidence="1">
    <location>
        <begin position="82"/>
        <end position="94"/>
    </location>
</feature>
<evidence type="ECO:0000256" key="1">
    <source>
        <dbReference type="SAM" id="MobiDB-lite"/>
    </source>
</evidence>
<dbReference type="PANTHER" id="PTHR28251:SF1">
    <property type="entry name" value="V-TYPE ATPASE ASSEMBLY FACTOR PKR1"/>
    <property type="match status" value="1"/>
</dbReference>
<comment type="caution">
    <text evidence="3">The sequence shown here is derived from an EMBL/GenBank/DDBJ whole genome shotgun (WGS) entry which is preliminary data.</text>
</comment>
<dbReference type="GO" id="GO:0070072">
    <property type="term" value="P:vacuolar proton-transporting V-type ATPase complex assembly"/>
    <property type="evidence" value="ECO:0007669"/>
    <property type="project" value="InterPro"/>
</dbReference>
<organism evidence="3 4">
    <name type="scientific">Cucurbitaria berberidis CBS 394.84</name>
    <dbReference type="NCBI Taxonomy" id="1168544"/>
    <lineage>
        <taxon>Eukaryota</taxon>
        <taxon>Fungi</taxon>
        <taxon>Dikarya</taxon>
        <taxon>Ascomycota</taxon>
        <taxon>Pezizomycotina</taxon>
        <taxon>Dothideomycetes</taxon>
        <taxon>Pleosporomycetidae</taxon>
        <taxon>Pleosporales</taxon>
        <taxon>Pleosporineae</taxon>
        <taxon>Cucurbitariaceae</taxon>
        <taxon>Cucurbitaria</taxon>
    </lineage>
</organism>
<dbReference type="InterPro" id="IPR013945">
    <property type="entry name" value="Pkr1"/>
</dbReference>
<feature type="region of interest" description="Disordered" evidence="1">
    <location>
        <begin position="82"/>
        <end position="211"/>
    </location>
</feature>
<keyword evidence="4" id="KW-1185">Reference proteome</keyword>
<dbReference type="Proteomes" id="UP000800039">
    <property type="component" value="Unassembled WGS sequence"/>
</dbReference>